<dbReference type="Proteomes" id="UP000651977">
    <property type="component" value="Unassembled WGS sequence"/>
</dbReference>
<accession>A0ABQ1I683</accession>
<reference evidence="3" key="1">
    <citation type="journal article" date="2019" name="Int. J. Syst. Evol. Microbiol.">
        <title>The Global Catalogue of Microorganisms (GCM) 10K type strain sequencing project: providing services to taxonomists for standard genome sequencing and annotation.</title>
        <authorList>
            <consortium name="The Broad Institute Genomics Platform"/>
            <consortium name="The Broad Institute Genome Sequencing Center for Infectious Disease"/>
            <person name="Wu L."/>
            <person name="Ma J."/>
        </authorList>
    </citation>
    <scope>NUCLEOTIDE SEQUENCE [LARGE SCALE GENOMIC DNA]</scope>
    <source>
        <strain evidence="3">CGMCC 1.10131</strain>
    </source>
</reference>
<dbReference type="RefSeq" id="WP_055733934.1">
    <property type="nucleotide sequence ID" value="NZ_BMDY01000024.1"/>
</dbReference>
<feature type="domain" description="Methyltransferase" evidence="1">
    <location>
        <begin position="109"/>
        <end position="229"/>
    </location>
</feature>
<comment type="caution">
    <text evidence="2">The sequence shown here is derived from an EMBL/GenBank/DDBJ whole genome shotgun (WGS) entry which is preliminary data.</text>
</comment>
<proteinExistence type="predicted"/>
<keyword evidence="3" id="KW-1185">Reference proteome</keyword>
<evidence type="ECO:0000313" key="2">
    <source>
        <dbReference type="EMBL" id="GGB17214.1"/>
    </source>
</evidence>
<sequence length="403" mass="46410">MLNSHSVSFSYQFKRLDQLLHRYQDYWQFSPFEQQARPWQNPALDAYLEQLEPKQQQTPAQTKQADEGLIAFFPELAEALESLALASSKADKLATPFWLNTGIKGRKAEQIQAFSELLQGEQLPILEWCAGKGHLGRLLSFHHQLKVDSLEWQASLCEAGQHTSDKLKLRQQFHHCDVLSPQAQDFIKPQQHVVALHACGELHLQLLRLAGQQQPQQLSLCPCCYHLITAPHYQPLSSEARASDLRLSKADLRLAVAQSVTSGQRVQTLRQRELHWRLSYQCLREQITGQAHYQALPSLAKHWFSQQATFVDFARWAAQQHGLHLPQQLDEPALLALGQARHQQVQRLELVQQLFRPLLERWLLLDRCLYLQQLGYKVELIELFPFTISPRNSLIQAQLEPQT</sequence>
<dbReference type="PANTHER" id="PTHR13369">
    <property type="match status" value="1"/>
</dbReference>
<gene>
    <name evidence="2" type="ORF">GCM10007414_33310</name>
</gene>
<keyword evidence="2" id="KW-0489">Methyltransferase</keyword>
<keyword evidence="2" id="KW-0808">Transferase</keyword>
<organism evidence="2 3">
    <name type="scientific">Agarivorans gilvus</name>
    <dbReference type="NCBI Taxonomy" id="680279"/>
    <lineage>
        <taxon>Bacteria</taxon>
        <taxon>Pseudomonadati</taxon>
        <taxon>Pseudomonadota</taxon>
        <taxon>Gammaproteobacteria</taxon>
        <taxon>Alteromonadales</taxon>
        <taxon>Alteromonadaceae</taxon>
        <taxon>Agarivorans</taxon>
    </lineage>
</organism>
<dbReference type="EMBL" id="BMDY01000024">
    <property type="protein sequence ID" value="GGB17214.1"/>
    <property type="molecule type" value="Genomic_DNA"/>
</dbReference>
<dbReference type="GO" id="GO:0032259">
    <property type="term" value="P:methylation"/>
    <property type="evidence" value="ECO:0007669"/>
    <property type="project" value="UniProtKB-KW"/>
</dbReference>
<evidence type="ECO:0000313" key="3">
    <source>
        <dbReference type="Proteomes" id="UP000651977"/>
    </source>
</evidence>
<dbReference type="Pfam" id="PF13679">
    <property type="entry name" value="Methyltransf_32"/>
    <property type="match status" value="1"/>
</dbReference>
<protein>
    <submittedName>
        <fullName evidence="2">Methyltransferase</fullName>
    </submittedName>
</protein>
<dbReference type="InterPro" id="IPR025714">
    <property type="entry name" value="Methyltranfer_dom"/>
</dbReference>
<dbReference type="PANTHER" id="PTHR13369:SF0">
    <property type="entry name" value="GLUTATHIONE S-TRANSFERASE C-TERMINAL DOMAIN-CONTAINING PROTEIN"/>
    <property type="match status" value="1"/>
</dbReference>
<name>A0ABQ1I683_9ALTE</name>
<evidence type="ECO:0000259" key="1">
    <source>
        <dbReference type="Pfam" id="PF13679"/>
    </source>
</evidence>
<dbReference type="GO" id="GO:0008168">
    <property type="term" value="F:methyltransferase activity"/>
    <property type="evidence" value="ECO:0007669"/>
    <property type="project" value="UniProtKB-KW"/>
</dbReference>